<dbReference type="eggNOG" id="arCOG08113">
    <property type="taxonomic scope" value="Archaea"/>
</dbReference>
<dbReference type="EMBL" id="AOHZ01000057">
    <property type="protein sequence ID" value="ELY54485.1"/>
    <property type="molecule type" value="Genomic_DNA"/>
</dbReference>
<dbReference type="OrthoDB" id="197823at2157"/>
<dbReference type="InterPro" id="IPR036278">
    <property type="entry name" value="Sialidase_sf"/>
</dbReference>
<evidence type="ECO:0000313" key="2">
    <source>
        <dbReference type="Proteomes" id="UP000011602"/>
    </source>
</evidence>
<dbReference type="AlphaFoldDB" id="L9WYE5"/>
<dbReference type="RefSeq" id="WP_007259779.1">
    <property type="nucleotide sequence ID" value="NZ_AOHZ01000057.1"/>
</dbReference>
<dbReference type="CDD" id="cd15482">
    <property type="entry name" value="Sialidase_non-viral"/>
    <property type="match status" value="1"/>
</dbReference>
<keyword evidence="2" id="KW-1185">Reference proteome</keyword>
<evidence type="ECO:0000313" key="1">
    <source>
        <dbReference type="EMBL" id="ELY54485.1"/>
    </source>
</evidence>
<proteinExistence type="predicted"/>
<dbReference type="Proteomes" id="UP000011602">
    <property type="component" value="Unassembled WGS sequence"/>
</dbReference>
<accession>L9WYE5</accession>
<organism evidence="1 2">
    <name type="scientific">Natronolimnohabitans innermongolicus JCM 12255</name>
    <dbReference type="NCBI Taxonomy" id="1227499"/>
    <lineage>
        <taxon>Archaea</taxon>
        <taxon>Methanobacteriati</taxon>
        <taxon>Methanobacteriota</taxon>
        <taxon>Stenosarchaea group</taxon>
        <taxon>Halobacteria</taxon>
        <taxon>Halobacteriales</taxon>
        <taxon>Natrialbaceae</taxon>
        <taxon>Natronolimnohabitans</taxon>
    </lineage>
</organism>
<dbReference type="InterPro" id="IPR015943">
    <property type="entry name" value="WD40/YVTN_repeat-like_dom_sf"/>
</dbReference>
<protein>
    <submittedName>
        <fullName evidence="1">Glycosyl hydrolase BNR repeat-containing protein</fullName>
    </submittedName>
</protein>
<sequence>MKLGSTRGETVYATRGLTVGHVAPDGEFVAHGTLPNPDIDFEGKQRVNYGPLNRWWTKRLLNRLTGWYTTTNVWPVADDVLLATVGHHLYRSTDDGHSWSHVYELPFDSGPMGALPTSVCVADDRVFFAEYTFEEEPARILVSDDDGATWETYLETDDRRHFHGIYYDRYSGTIWATTGDTDAESAIGLLEDGEFRPIVEGSQQWRAVELTFTPEAIFWGMDCSYAEEVRLYRLSRYEINGSNPEPGPEQIGVADASVYYAETIPVDGEHWVAFATAAEVGIDDTSPAGSENTCSRSARVLAAGPESDYESWYELCSFERQRTLNEHISSLPHASAYVYLESTDRGELLVNPFNTTNRHGEVLSISPDELATVTEQTESDRRLEEPPQAI</sequence>
<name>L9WYE5_9EURY</name>
<gene>
    <name evidence="1" type="ORF">C493_12509</name>
</gene>
<reference evidence="1 2" key="1">
    <citation type="journal article" date="2014" name="PLoS Genet.">
        <title>Phylogenetically driven sequencing of extremely halophilic archaea reveals strategies for static and dynamic osmo-response.</title>
        <authorList>
            <person name="Becker E.A."/>
            <person name="Seitzer P.M."/>
            <person name="Tritt A."/>
            <person name="Larsen D."/>
            <person name="Krusor M."/>
            <person name="Yao A.I."/>
            <person name="Wu D."/>
            <person name="Madern D."/>
            <person name="Eisen J.A."/>
            <person name="Darling A.E."/>
            <person name="Facciotti M.T."/>
        </authorList>
    </citation>
    <scope>NUCLEOTIDE SEQUENCE [LARGE SCALE GENOMIC DNA]</scope>
    <source>
        <strain evidence="1 2">JCM 12255</strain>
    </source>
</reference>
<dbReference type="Gene3D" id="2.130.10.10">
    <property type="entry name" value="YVTN repeat-like/Quinoprotein amine dehydrogenase"/>
    <property type="match status" value="1"/>
</dbReference>
<keyword evidence="1" id="KW-0378">Hydrolase</keyword>
<dbReference type="GO" id="GO:0016787">
    <property type="term" value="F:hydrolase activity"/>
    <property type="evidence" value="ECO:0007669"/>
    <property type="project" value="UniProtKB-KW"/>
</dbReference>
<comment type="caution">
    <text evidence="1">The sequence shown here is derived from an EMBL/GenBank/DDBJ whole genome shotgun (WGS) entry which is preliminary data.</text>
</comment>
<dbReference type="SUPFAM" id="SSF50939">
    <property type="entry name" value="Sialidases"/>
    <property type="match status" value="1"/>
</dbReference>